<proteinExistence type="predicted"/>
<keyword evidence="1" id="KW-0472">Membrane</keyword>
<sequence length="197" mass="21955">MKYETGIYERKKYPGQLLFGMGFLIGVILPNFIYRTQWRQSTASSMYLMGIFSGDNSAEYFWQVLKMRGGIFLLAACSGVTIFGMPLAIMGMLAGGVLIGMLLTVSVLQFGLNGGLIGAGLLFPQYLLYLPCMFIGLEQIYSCSKRLWKNRPFSAGQITGYLLRMLFCAALCLAGILLEVYCNPKITEILIKNLKIF</sequence>
<evidence type="ECO:0000313" key="3">
    <source>
        <dbReference type="Proteomes" id="UP000283745"/>
    </source>
</evidence>
<dbReference type="EMBL" id="QSKF01000004">
    <property type="protein sequence ID" value="RHE40648.1"/>
    <property type="molecule type" value="Genomic_DNA"/>
</dbReference>
<evidence type="ECO:0000256" key="1">
    <source>
        <dbReference type="SAM" id="Phobius"/>
    </source>
</evidence>
<dbReference type="AlphaFoldDB" id="A0A414J895"/>
<organism evidence="2 3">
    <name type="scientific">Blautia obeum</name>
    <dbReference type="NCBI Taxonomy" id="40520"/>
    <lineage>
        <taxon>Bacteria</taxon>
        <taxon>Bacillati</taxon>
        <taxon>Bacillota</taxon>
        <taxon>Clostridia</taxon>
        <taxon>Lachnospirales</taxon>
        <taxon>Lachnospiraceae</taxon>
        <taxon>Blautia</taxon>
    </lineage>
</organism>
<protein>
    <submittedName>
        <fullName evidence="2">Stage II sporulation protein M</fullName>
    </submittedName>
</protein>
<comment type="caution">
    <text evidence="2">The sequence shown here is derived from an EMBL/GenBank/DDBJ whole genome shotgun (WGS) entry which is preliminary data.</text>
</comment>
<evidence type="ECO:0000313" key="2">
    <source>
        <dbReference type="EMBL" id="RHE40648.1"/>
    </source>
</evidence>
<dbReference type="Pfam" id="PF01944">
    <property type="entry name" value="SpoIIM"/>
    <property type="match status" value="1"/>
</dbReference>
<reference evidence="2 3" key="1">
    <citation type="submission" date="2018-08" db="EMBL/GenBank/DDBJ databases">
        <title>A genome reference for cultivated species of the human gut microbiota.</title>
        <authorList>
            <person name="Zou Y."/>
            <person name="Xue W."/>
            <person name="Luo G."/>
        </authorList>
    </citation>
    <scope>NUCLEOTIDE SEQUENCE [LARGE SCALE GENOMIC DNA]</scope>
    <source>
        <strain evidence="2 3">AM28-23</strain>
    </source>
</reference>
<accession>A0A414J895</accession>
<feature type="transmembrane region" description="Helical" evidence="1">
    <location>
        <begin position="116"/>
        <end position="137"/>
    </location>
</feature>
<feature type="transmembrane region" description="Helical" evidence="1">
    <location>
        <begin position="15"/>
        <end position="34"/>
    </location>
</feature>
<keyword evidence="1" id="KW-1133">Transmembrane helix</keyword>
<feature type="transmembrane region" description="Helical" evidence="1">
    <location>
        <begin position="71"/>
        <end position="104"/>
    </location>
</feature>
<name>A0A414J895_9FIRM</name>
<feature type="transmembrane region" description="Helical" evidence="1">
    <location>
        <begin position="158"/>
        <end position="178"/>
    </location>
</feature>
<keyword evidence="1" id="KW-0812">Transmembrane</keyword>
<dbReference type="Proteomes" id="UP000283745">
    <property type="component" value="Unassembled WGS sequence"/>
</dbReference>
<gene>
    <name evidence="2" type="ORF">DW740_06710</name>
</gene>
<dbReference type="RefSeq" id="WP_118050334.1">
    <property type="nucleotide sequence ID" value="NZ_CABJFK010000004.1"/>
</dbReference>
<dbReference type="InterPro" id="IPR002798">
    <property type="entry name" value="SpoIIM-like"/>
</dbReference>